<dbReference type="Pfam" id="PF04402">
    <property type="entry name" value="SIMPL"/>
    <property type="match status" value="1"/>
</dbReference>
<dbReference type="GO" id="GO:0006974">
    <property type="term" value="P:DNA damage response"/>
    <property type="evidence" value="ECO:0007669"/>
    <property type="project" value="TreeGrafter"/>
</dbReference>
<organism evidence="2 3">
    <name type="scientific">Fluviicola chungangensis</name>
    <dbReference type="NCBI Taxonomy" id="2597671"/>
    <lineage>
        <taxon>Bacteria</taxon>
        <taxon>Pseudomonadati</taxon>
        <taxon>Bacteroidota</taxon>
        <taxon>Flavobacteriia</taxon>
        <taxon>Flavobacteriales</taxon>
        <taxon>Crocinitomicaceae</taxon>
        <taxon>Fluviicola</taxon>
    </lineage>
</organism>
<accession>A0A556MGW8</accession>
<evidence type="ECO:0000313" key="2">
    <source>
        <dbReference type="EMBL" id="TSJ39065.1"/>
    </source>
</evidence>
<dbReference type="RefSeq" id="WP_144334604.1">
    <property type="nucleotide sequence ID" value="NZ_VLPL01000012.1"/>
</dbReference>
<sequence length="243" mass="27304">MKQNLNTIIIAFAVIVTGFLLANGYKNRSKTADAISVTGSGEENFTSDLIVWRGSFSKKDYDLKTAYSELNKDQQAIRKYLSSKGIESDELIFEAVDIQKDFFYDYDQNGQLRNTVFNGYQLTQNLKVQSKNVDRVENISREVTELIDAGVELNSFPPEYYYTKLAQLKVKMIESATKDAKNRAEKIALNAGGSLGKLKTADMGVFQITGENSSEQFSWGGNFNTSSKKKTANITIRLKYEVN</sequence>
<gene>
    <name evidence="2" type="ORF">FO442_17990</name>
</gene>
<dbReference type="InterPro" id="IPR016907">
    <property type="entry name" value="UCP029033"/>
</dbReference>
<dbReference type="Gene3D" id="3.30.70.2970">
    <property type="entry name" value="Protein of unknown function (DUF541), domain 2"/>
    <property type="match status" value="1"/>
</dbReference>
<keyword evidence="1" id="KW-0472">Membrane</keyword>
<keyword evidence="3" id="KW-1185">Reference proteome</keyword>
<dbReference type="AlphaFoldDB" id="A0A556MGW8"/>
<dbReference type="Proteomes" id="UP000316008">
    <property type="component" value="Unassembled WGS sequence"/>
</dbReference>
<dbReference type="PIRSF" id="PIRSF029033">
    <property type="entry name" value="UCP029033"/>
    <property type="match status" value="1"/>
</dbReference>
<dbReference type="PANTHER" id="PTHR34387:SF2">
    <property type="entry name" value="SLR1258 PROTEIN"/>
    <property type="match status" value="1"/>
</dbReference>
<feature type="transmembrane region" description="Helical" evidence="1">
    <location>
        <begin position="6"/>
        <end position="25"/>
    </location>
</feature>
<protein>
    <submittedName>
        <fullName evidence="2">SIMPL domain-containing protein</fullName>
    </submittedName>
</protein>
<dbReference type="EMBL" id="VLPL01000012">
    <property type="protein sequence ID" value="TSJ39065.1"/>
    <property type="molecule type" value="Genomic_DNA"/>
</dbReference>
<keyword evidence="1" id="KW-0812">Transmembrane</keyword>
<reference evidence="2 3" key="1">
    <citation type="submission" date="2019-07" db="EMBL/GenBank/DDBJ databases">
        <authorList>
            <person name="Huq M.A."/>
        </authorList>
    </citation>
    <scope>NUCLEOTIDE SEQUENCE [LARGE SCALE GENOMIC DNA]</scope>
    <source>
        <strain evidence="2 3">MAH-3</strain>
    </source>
</reference>
<dbReference type="InterPro" id="IPR052022">
    <property type="entry name" value="26kDa_periplasmic_antigen"/>
</dbReference>
<dbReference type="OrthoDB" id="9785289at2"/>
<evidence type="ECO:0000313" key="3">
    <source>
        <dbReference type="Proteomes" id="UP000316008"/>
    </source>
</evidence>
<dbReference type="InterPro" id="IPR007497">
    <property type="entry name" value="SIMPL/DUF541"/>
</dbReference>
<keyword evidence="1" id="KW-1133">Transmembrane helix</keyword>
<evidence type="ECO:0000256" key="1">
    <source>
        <dbReference type="SAM" id="Phobius"/>
    </source>
</evidence>
<proteinExistence type="predicted"/>
<name>A0A556MGW8_9FLAO</name>
<dbReference type="PANTHER" id="PTHR34387">
    <property type="entry name" value="SLR1258 PROTEIN"/>
    <property type="match status" value="1"/>
</dbReference>
<comment type="caution">
    <text evidence="2">The sequence shown here is derived from an EMBL/GenBank/DDBJ whole genome shotgun (WGS) entry which is preliminary data.</text>
</comment>